<sequence>DGQVNRPQFRSYIKFMKSSTSYTIYEIDVSQSEYVTYKQDTLNFYTNDTTWSEGQQYYITFDEGVLYSNQIQNSTVQYDQNFWKFRVIDAQEAHFRFRRAASDDSSSTYIPGTMTSLILDTLTSSQMTPVSNTTNMFDTTSNVDYSYSSHYTFSSSDNYSNLSISTSGTPTIRGESPPTMSSQLGMGLGIVFCAVVIAGEVVYFKFFYRKHN</sequence>
<evidence type="ECO:0000313" key="4">
    <source>
        <dbReference type="Proteomes" id="UP000663829"/>
    </source>
</evidence>
<evidence type="ECO:0000256" key="1">
    <source>
        <dbReference type="SAM" id="Phobius"/>
    </source>
</evidence>
<dbReference type="Proteomes" id="UP000681722">
    <property type="component" value="Unassembled WGS sequence"/>
</dbReference>
<dbReference type="Proteomes" id="UP000663829">
    <property type="component" value="Unassembled WGS sequence"/>
</dbReference>
<organism evidence="2 4">
    <name type="scientific">Didymodactylos carnosus</name>
    <dbReference type="NCBI Taxonomy" id="1234261"/>
    <lineage>
        <taxon>Eukaryota</taxon>
        <taxon>Metazoa</taxon>
        <taxon>Spiralia</taxon>
        <taxon>Gnathifera</taxon>
        <taxon>Rotifera</taxon>
        <taxon>Eurotatoria</taxon>
        <taxon>Bdelloidea</taxon>
        <taxon>Philodinida</taxon>
        <taxon>Philodinidae</taxon>
        <taxon>Didymodactylos</taxon>
    </lineage>
</organism>
<proteinExistence type="predicted"/>
<reference evidence="2" key="1">
    <citation type="submission" date="2021-02" db="EMBL/GenBank/DDBJ databases">
        <authorList>
            <person name="Nowell W R."/>
        </authorList>
    </citation>
    <scope>NUCLEOTIDE SEQUENCE</scope>
</reference>
<evidence type="ECO:0000313" key="2">
    <source>
        <dbReference type="EMBL" id="CAF1194632.1"/>
    </source>
</evidence>
<gene>
    <name evidence="2" type="ORF">GPM918_LOCUS23392</name>
    <name evidence="3" type="ORF">SRO942_LOCUS23391</name>
</gene>
<comment type="caution">
    <text evidence="2">The sequence shown here is derived from an EMBL/GenBank/DDBJ whole genome shotgun (WGS) entry which is preliminary data.</text>
</comment>
<feature type="non-terminal residue" evidence="2">
    <location>
        <position position="1"/>
    </location>
</feature>
<accession>A0A814VRI8</accession>
<feature type="transmembrane region" description="Helical" evidence="1">
    <location>
        <begin position="184"/>
        <end position="208"/>
    </location>
</feature>
<name>A0A814VRI8_9BILA</name>
<evidence type="ECO:0000313" key="3">
    <source>
        <dbReference type="EMBL" id="CAF3959038.1"/>
    </source>
</evidence>
<keyword evidence="4" id="KW-1185">Reference proteome</keyword>
<dbReference type="AlphaFoldDB" id="A0A814VRI8"/>
<dbReference type="OrthoDB" id="9984726at2759"/>
<protein>
    <submittedName>
        <fullName evidence="2">Uncharacterized protein</fullName>
    </submittedName>
</protein>
<keyword evidence="1" id="KW-0472">Membrane</keyword>
<dbReference type="EMBL" id="CAJNOQ010008341">
    <property type="protein sequence ID" value="CAF1194632.1"/>
    <property type="molecule type" value="Genomic_DNA"/>
</dbReference>
<keyword evidence="1" id="KW-1133">Transmembrane helix</keyword>
<keyword evidence="1" id="KW-0812">Transmembrane</keyword>
<dbReference type="EMBL" id="CAJOBC010008342">
    <property type="protein sequence ID" value="CAF3959038.1"/>
    <property type="molecule type" value="Genomic_DNA"/>
</dbReference>